<dbReference type="VEuPathDB" id="MicrosporidiaDB:A0H76_1987"/>
<accession>A0A1X0QG48</accession>
<name>A0A1X0QG48_9MICR</name>
<sequence length="94" mass="10593">MSLNNSFHTSLGFSPYEYICKYSNFDIFGTKLDIPEYKLTSNCNKNENQKIKIGDKLLVKNTDTSKLSDKFLGPYCAIGINKYGNVVILGVIDK</sequence>
<dbReference type="Proteomes" id="UP000192501">
    <property type="component" value="Unassembled WGS sequence"/>
</dbReference>
<evidence type="ECO:0000313" key="2">
    <source>
        <dbReference type="Proteomes" id="UP000192501"/>
    </source>
</evidence>
<proteinExistence type="predicted"/>
<evidence type="ECO:0000313" key="1">
    <source>
        <dbReference type="EMBL" id="ORD98737.1"/>
    </source>
</evidence>
<comment type="caution">
    <text evidence="1">The sequence shown here is derived from an EMBL/GenBank/DDBJ whole genome shotgun (WGS) entry which is preliminary data.</text>
</comment>
<organism evidence="1 2">
    <name type="scientific">Hepatospora eriocheir</name>
    <dbReference type="NCBI Taxonomy" id="1081669"/>
    <lineage>
        <taxon>Eukaryota</taxon>
        <taxon>Fungi</taxon>
        <taxon>Fungi incertae sedis</taxon>
        <taxon>Microsporidia</taxon>
        <taxon>Hepatosporidae</taxon>
        <taxon>Hepatospora</taxon>
    </lineage>
</organism>
<reference evidence="1 2" key="1">
    <citation type="journal article" date="2017" name="Environ. Microbiol.">
        <title>Decay of the glycolytic pathway and adaptation to intranuclear parasitism within Enterocytozoonidae microsporidia.</title>
        <authorList>
            <person name="Wiredu Boakye D."/>
            <person name="Jaroenlak P."/>
            <person name="Prachumwat A."/>
            <person name="Williams T.A."/>
            <person name="Bateman K.S."/>
            <person name="Itsathitphaisarn O."/>
            <person name="Sritunyalucksana K."/>
            <person name="Paszkiewicz K.H."/>
            <person name="Moore K.A."/>
            <person name="Stentiford G.D."/>
            <person name="Williams B.A."/>
        </authorList>
    </citation>
    <scope>NUCLEOTIDE SEQUENCE [LARGE SCALE GENOMIC DNA]</scope>
    <source>
        <strain evidence="2">canceri</strain>
    </source>
</reference>
<gene>
    <name evidence="1" type="ORF">A0H76_1987</name>
</gene>
<protein>
    <submittedName>
        <fullName evidence="1">Uncharacterized protein</fullName>
    </submittedName>
</protein>
<dbReference type="EMBL" id="LTAI01000470">
    <property type="protein sequence ID" value="ORD98737.1"/>
    <property type="molecule type" value="Genomic_DNA"/>
</dbReference>
<dbReference type="AlphaFoldDB" id="A0A1X0QG48"/>